<reference evidence="3" key="2">
    <citation type="submission" date="2010-04" db="EMBL/GenBank/DDBJ databases">
        <authorList>
            <person name="Buell R."/>
            <person name="Hamilton J."/>
            <person name="Hostetler J."/>
        </authorList>
    </citation>
    <scope>NUCLEOTIDE SEQUENCE [LARGE SCALE GENOMIC DNA]</scope>
    <source>
        <strain evidence="3">DAOM:BR144</strain>
    </source>
</reference>
<dbReference type="EnsemblProtists" id="PYU1_T010711">
    <property type="protein sequence ID" value="PYU1_T010711"/>
    <property type="gene ID" value="PYU1_G010688"/>
</dbReference>
<reference evidence="2" key="3">
    <citation type="submission" date="2015-02" db="UniProtKB">
        <authorList>
            <consortium name="EnsemblProtists"/>
        </authorList>
    </citation>
    <scope>IDENTIFICATION</scope>
    <source>
        <strain evidence="2">DAOM BR144</strain>
    </source>
</reference>
<dbReference type="VEuPathDB" id="FungiDB:PYU1_G010688"/>
<reference evidence="3" key="1">
    <citation type="journal article" date="2010" name="Genome Biol.">
        <title>Genome sequence of the necrotrophic plant pathogen Pythium ultimum reveals original pathogenicity mechanisms and effector repertoire.</title>
        <authorList>
            <person name="Levesque C.A."/>
            <person name="Brouwer H."/>
            <person name="Cano L."/>
            <person name="Hamilton J.P."/>
            <person name="Holt C."/>
            <person name="Huitema E."/>
            <person name="Raffaele S."/>
            <person name="Robideau G.P."/>
            <person name="Thines M."/>
            <person name="Win J."/>
            <person name="Zerillo M.M."/>
            <person name="Beakes G.W."/>
            <person name="Boore J.L."/>
            <person name="Busam D."/>
            <person name="Dumas B."/>
            <person name="Ferriera S."/>
            <person name="Fuerstenberg S.I."/>
            <person name="Gachon C.M."/>
            <person name="Gaulin E."/>
            <person name="Govers F."/>
            <person name="Grenville-Briggs L."/>
            <person name="Horner N."/>
            <person name="Hostetler J."/>
            <person name="Jiang R.H."/>
            <person name="Johnson J."/>
            <person name="Krajaejun T."/>
            <person name="Lin H."/>
            <person name="Meijer H.J."/>
            <person name="Moore B."/>
            <person name="Morris P."/>
            <person name="Phuntmart V."/>
            <person name="Puiu D."/>
            <person name="Shetty J."/>
            <person name="Stajich J.E."/>
            <person name="Tripathy S."/>
            <person name="Wawra S."/>
            <person name="van West P."/>
            <person name="Whitty B.R."/>
            <person name="Coutinho P.M."/>
            <person name="Henrissat B."/>
            <person name="Martin F."/>
            <person name="Thomas P.D."/>
            <person name="Tyler B.M."/>
            <person name="De Vries R.P."/>
            <person name="Kamoun S."/>
            <person name="Yandell M."/>
            <person name="Tisserat N."/>
            <person name="Buell C.R."/>
        </authorList>
    </citation>
    <scope>NUCLEOTIDE SEQUENCE</scope>
    <source>
        <strain evidence="3">DAOM:BR144</strain>
    </source>
</reference>
<dbReference type="EMBL" id="GL376592">
    <property type="status" value="NOT_ANNOTATED_CDS"/>
    <property type="molecule type" value="Genomic_DNA"/>
</dbReference>
<protein>
    <submittedName>
        <fullName evidence="2">Uncharacterized protein</fullName>
    </submittedName>
</protein>
<dbReference type="Proteomes" id="UP000019132">
    <property type="component" value="Unassembled WGS sequence"/>
</dbReference>
<organism evidence="2 3">
    <name type="scientific">Globisporangium ultimum (strain ATCC 200006 / CBS 805.95 / DAOM BR144)</name>
    <name type="common">Pythium ultimum</name>
    <dbReference type="NCBI Taxonomy" id="431595"/>
    <lineage>
        <taxon>Eukaryota</taxon>
        <taxon>Sar</taxon>
        <taxon>Stramenopiles</taxon>
        <taxon>Oomycota</taxon>
        <taxon>Peronosporomycetes</taxon>
        <taxon>Pythiales</taxon>
        <taxon>Pythiaceae</taxon>
        <taxon>Globisporangium</taxon>
    </lineage>
</organism>
<dbReference type="HOGENOM" id="CLU_2150764_0_0_1"/>
<sequence>MDKQRPLYPAIQQPTNGENDTSKDEQMARELQAQLNRERVVVAAPLQLAQVPFSCGACGTTHAVRNAAHGAMFTCTVCGVENRILLQQHRPVVVVDNSYAYPVPVPLFCSII</sequence>
<name>K3X0G2_GLOUD</name>
<accession>K3X0G2</accession>
<keyword evidence="3" id="KW-1185">Reference proteome</keyword>
<evidence type="ECO:0000313" key="3">
    <source>
        <dbReference type="Proteomes" id="UP000019132"/>
    </source>
</evidence>
<evidence type="ECO:0000256" key="1">
    <source>
        <dbReference type="SAM" id="MobiDB-lite"/>
    </source>
</evidence>
<dbReference type="InParanoid" id="K3X0G2"/>
<dbReference type="OMA" id="PMNIQND"/>
<dbReference type="eggNOG" id="ENOG502SA7G">
    <property type="taxonomic scope" value="Eukaryota"/>
</dbReference>
<dbReference type="AlphaFoldDB" id="K3X0G2"/>
<evidence type="ECO:0000313" key="2">
    <source>
        <dbReference type="EnsemblProtists" id="PYU1_T010711"/>
    </source>
</evidence>
<proteinExistence type="predicted"/>
<feature type="region of interest" description="Disordered" evidence="1">
    <location>
        <begin position="1"/>
        <end position="27"/>
    </location>
</feature>